<comment type="subcellular location">
    <subcellularLocation>
        <location evidence="1">Cell membrane</location>
        <topology evidence="1">Multi-pass membrane protein</topology>
    </subcellularLocation>
</comment>
<evidence type="ECO:0000256" key="5">
    <source>
        <dbReference type="ARBA" id="ARBA00023136"/>
    </source>
</evidence>
<dbReference type="Gene3D" id="1.20.1250.20">
    <property type="entry name" value="MFS general substrate transporter like domains"/>
    <property type="match status" value="1"/>
</dbReference>
<keyword evidence="3 6" id="KW-0812">Transmembrane</keyword>
<dbReference type="InterPro" id="IPR011701">
    <property type="entry name" value="MFS"/>
</dbReference>
<dbReference type="GO" id="GO:0022857">
    <property type="term" value="F:transmembrane transporter activity"/>
    <property type="evidence" value="ECO:0007669"/>
    <property type="project" value="InterPro"/>
</dbReference>
<feature type="transmembrane region" description="Helical" evidence="6">
    <location>
        <begin position="205"/>
        <end position="225"/>
    </location>
</feature>
<evidence type="ECO:0000256" key="6">
    <source>
        <dbReference type="SAM" id="Phobius"/>
    </source>
</evidence>
<evidence type="ECO:0000313" key="8">
    <source>
        <dbReference type="EMBL" id="EET43314.1"/>
    </source>
</evidence>
<feature type="transmembrane region" description="Helical" evidence="6">
    <location>
        <begin position="138"/>
        <end position="163"/>
    </location>
</feature>
<keyword evidence="4 6" id="KW-1133">Transmembrane helix</keyword>
<protein>
    <submittedName>
        <fullName evidence="8">MFS transporter family protein</fullName>
    </submittedName>
</protein>
<name>C6M8M3_NEISI</name>
<keyword evidence="5 6" id="KW-0472">Membrane</keyword>
<gene>
    <name evidence="8" type="ORF">NEISICOT_02896</name>
</gene>
<evidence type="ECO:0000256" key="2">
    <source>
        <dbReference type="ARBA" id="ARBA00022475"/>
    </source>
</evidence>
<evidence type="ECO:0000256" key="1">
    <source>
        <dbReference type="ARBA" id="ARBA00004651"/>
    </source>
</evidence>
<feature type="domain" description="Major facilitator superfamily (MFS) profile" evidence="7">
    <location>
        <begin position="1"/>
        <end position="229"/>
    </location>
</feature>
<evidence type="ECO:0000256" key="3">
    <source>
        <dbReference type="ARBA" id="ARBA00022692"/>
    </source>
</evidence>
<evidence type="ECO:0000256" key="4">
    <source>
        <dbReference type="ARBA" id="ARBA00022989"/>
    </source>
</evidence>
<dbReference type="PROSITE" id="PS50850">
    <property type="entry name" value="MFS"/>
    <property type="match status" value="1"/>
</dbReference>
<sequence length="229" mass="24550">MNWRWVLMVIAFFGFLGFVGLLFGMKDPLKTEQPVHPLSSIKILFDKALLKAASVTLFAYAGAFATYTYIAPFIAQITGEENSMVGVYMLLFGIFAAIGNLADGKLTDRFDIRRANIVLISMLALSSLLISWLGGSPILMKILVAVLGFFTFAIVPSLQAFLLQTAHQHNTSDSVAAGLNIAGFNLAIAFGSFAGSLVINHFGLAYVGTAGAVLSFIGLGVFVWLGRKG</sequence>
<dbReference type="EMBL" id="ACKO02000022">
    <property type="protein sequence ID" value="EET43314.1"/>
    <property type="molecule type" value="Genomic_DNA"/>
</dbReference>
<dbReference type="InterPro" id="IPR020846">
    <property type="entry name" value="MFS_dom"/>
</dbReference>
<dbReference type="Proteomes" id="UP000005365">
    <property type="component" value="Unassembled WGS sequence"/>
</dbReference>
<dbReference type="SUPFAM" id="SSF103473">
    <property type="entry name" value="MFS general substrate transporter"/>
    <property type="match status" value="1"/>
</dbReference>
<feature type="transmembrane region" description="Helical" evidence="6">
    <location>
        <begin position="82"/>
        <end position="102"/>
    </location>
</feature>
<comment type="caution">
    <text evidence="8">The sequence shown here is derived from an EMBL/GenBank/DDBJ whole genome shotgun (WGS) entry which is preliminary data.</text>
</comment>
<dbReference type="InterPro" id="IPR036259">
    <property type="entry name" value="MFS_trans_sf"/>
</dbReference>
<feature type="transmembrane region" description="Helical" evidence="6">
    <location>
        <begin position="6"/>
        <end position="24"/>
    </location>
</feature>
<dbReference type="eggNOG" id="COG2814">
    <property type="taxonomic scope" value="Bacteria"/>
</dbReference>
<dbReference type="AlphaFoldDB" id="C6M8M3"/>
<dbReference type="InterPro" id="IPR050189">
    <property type="entry name" value="MFS_Efflux_Transporters"/>
</dbReference>
<feature type="transmembrane region" description="Helical" evidence="6">
    <location>
        <begin position="114"/>
        <end position="132"/>
    </location>
</feature>
<dbReference type="GO" id="GO:0005886">
    <property type="term" value="C:plasma membrane"/>
    <property type="evidence" value="ECO:0007669"/>
    <property type="project" value="UniProtKB-SubCell"/>
</dbReference>
<dbReference type="Pfam" id="PF07690">
    <property type="entry name" value="MFS_1"/>
    <property type="match status" value="1"/>
</dbReference>
<feature type="transmembrane region" description="Helical" evidence="6">
    <location>
        <begin position="48"/>
        <end position="70"/>
    </location>
</feature>
<reference evidence="8" key="1">
    <citation type="submission" date="2009-07" db="EMBL/GenBank/DDBJ databases">
        <authorList>
            <person name="Weinstock G."/>
            <person name="Sodergren E."/>
            <person name="Clifton S."/>
            <person name="Fulton L."/>
            <person name="Fulton B."/>
            <person name="Courtney L."/>
            <person name="Fronick C."/>
            <person name="Harrison M."/>
            <person name="Strong C."/>
            <person name="Farmer C."/>
            <person name="Delahaunty K."/>
            <person name="Markovic C."/>
            <person name="Hall O."/>
            <person name="Minx P."/>
            <person name="Tomlinson C."/>
            <person name="Mitreva M."/>
            <person name="Nelson J."/>
            <person name="Hou S."/>
            <person name="Wollam A."/>
            <person name="Pepin K.H."/>
            <person name="Johnson M."/>
            <person name="Bhonagiri V."/>
            <person name="Nash W.E."/>
            <person name="Warren W."/>
            <person name="Chinwalla A."/>
            <person name="Mardis E.R."/>
            <person name="Wilson R.K."/>
        </authorList>
    </citation>
    <scope>NUCLEOTIDE SEQUENCE [LARGE SCALE GENOMIC DNA]</scope>
    <source>
        <strain evidence="8">ATCC 29256</strain>
    </source>
</reference>
<dbReference type="PANTHER" id="PTHR43124:SF3">
    <property type="entry name" value="CHLORAMPHENICOL EFFLUX PUMP RV0191"/>
    <property type="match status" value="1"/>
</dbReference>
<feature type="transmembrane region" description="Helical" evidence="6">
    <location>
        <begin position="175"/>
        <end position="199"/>
    </location>
</feature>
<evidence type="ECO:0000313" key="9">
    <source>
        <dbReference type="Proteomes" id="UP000005365"/>
    </source>
</evidence>
<accession>C6M8M3</accession>
<dbReference type="PANTHER" id="PTHR43124">
    <property type="entry name" value="PURINE EFFLUX PUMP PBUE"/>
    <property type="match status" value="1"/>
</dbReference>
<proteinExistence type="predicted"/>
<dbReference type="RefSeq" id="WP_003760620.1">
    <property type="nucleotide sequence ID" value="NZ_ACKO02000022.1"/>
</dbReference>
<keyword evidence="2" id="KW-1003">Cell membrane</keyword>
<keyword evidence="9" id="KW-1185">Reference proteome</keyword>
<organism evidence="8 9">
    <name type="scientific">Neisseria sicca ATCC 29256</name>
    <dbReference type="NCBI Taxonomy" id="547045"/>
    <lineage>
        <taxon>Bacteria</taxon>
        <taxon>Pseudomonadati</taxon>
        <taxon>Pseudomonadota</taxon>
        <taxon>Betaproteobacteria</taxon>
        <taxon>Neisseriales</taxon>
        <taxon>Neisseriaceae</taxon>
        <taxon>Neisseria</taxon>
    </lineage>
</organism>
<evidence type="ECO:0000259" key="7">
    <source>
        <dbReference type="PROSITE" id="PS50850"/>
    </source>
</evidence>